<organism evidence="1 2">
    <name type="scientific">Chelatococcus asaccharovorans</name>
    <dbReference type="NCBI Taxonomy" id="28210"/>
    <lineage>
        <taxon>Bacteria</taxon>
        <taxon>Pseudomonadati</taxon>
        <taxon>Pseudomonadota</taxon>
        <taxon>Alphaproteobacteria</taxon>
        <taxon>Hyphomicrobiales</taxon>
        <taxon>Chelatococcaceae</taxon>
        <taxon>Chelatococcus</taxon>
    </lineage>
</organism>
<keyword evidence="2" id="KW-1185">Reference proteome</keyword>
<gene>
    <name evidence="1" type="ORF">C7450_103177</name>
</gene>
<dbReference type="EMBL" id="QJJK01000003">
    <property type="protein sequence ID" value="PXW61660.1"/>
    <property type="molecule type" value="Genomic_DNA"/>
</dbReference>
<accession>A0A2V3UNE9</accession>
<dbReference type="AlphaFoldDB" id="A0A2V3UNE9"/>
<name>A0A2V3UNE9_9HYPH</name>
<proteinExistence type="predicted"/>
<sequence length="58" mass="5940">MKTNVGSLIINGVTIDLSALEDFGGGLWGRASFTNFGSNFTTTNGATVAYQLVGVPGT</sequence>
<protein>
    <submittedName>
        <fullName evidence="1">Uncharacterized protein</fullName>
    </submittedName>
</protein>
<evidence type="ECO:0000313" key="1">
    <source>
        <dbReference type="EMBL" id="PXW61660.1"/>
    </source>
</evidence>
<dbReference type="Proteomes" id="UP000248021">
    <property type="component" value="Unassembled WGS sequence"/>
</dbReference>
<reference evidence="1 2" key="1">
    <citation type="submission" date="2018-05" db="EMBL/GenBank/DDBJ databases">
        <title>Genomic Encyclopedia of Type Strains, Phase IV (KMG-IV): sequencing the most valuable type-strain genomes for metagenomic binning, comparative biology and taxonomic classification.</title>
        <authorList>
            <person name="Goeker M."/>
        </authorList>
    </citation>
    <scope>NUCLEOTIDE SEQUENCE [LARGE SCALE GENOMIC DNA]</scope>
    <source>
        <strain evidence="1 2">DSM 6462</strain>
    </source>
</reference>
<evidence type="ECO:0000313" key="2">
    <source>
        <dbReference type="Proteomes" id="UP000248021"/>
    </source>
</evidence>
<comment type="caution">
    <text evidence="1">The sequence shown here is derived from an EMBL/GenBank/DDBJ whole genome shotgun (WGS) entry which is preliminary data.</text>
</comment>